<dbReference type="GO" id="GO:0006355">
    <property type="term" value="P:regulation of DNA-templated transcription"/>
    <property type="evidence" value="ECO:0007669"/>
    <property type="project" value="InterPro"/>
</dbReference>
<gene>
    <name evidence="1" type="ORF">MGWOODY_Smn3524</name>
</gene>
<dbReference type="EMBL" id="CZQE01000297">
    <property type="protein sequence ID" value="CUS45765.1"/>
    <property type="molecule type" value="Genomic_DNA"/>
</dbReference>
<accession>A0A160TKW6</accession>
<name>A0A160TKW6_9ZZZZ</name>
<protein>
    <recommendedName>
        <fullName evidence="2">Ribbon-helix-helix protein CopG domain-containing protein</fullName>
    </recommendedName>
</protein>
<reference evidence="1" key="1">
    <citation type="submission" date="2015-10" db="EMBL/GenBank/DDBJ databases">
        <authorList>
            <person name="Gilbert D.G."/>
        </authorList>
    </citation>
    <scope>NUCLEOTIDE SEQUENCE</scope>
</reference>
<dbReference type="AlphaFoldDB" id="A0A160TKW6"/>
<evidence type="ECO:0000313" key="1">
    <source>
        <dbReference type="EMBL" id="CUS45765.1"/>
    </source>
</evidence>
<organism evidence="1">
    <name type="scientific">hydrothermal vent metagenome</name>
    <dbReference type="NCBI Taxonomy" id="652676"/>
    <lineage>
        <taxon>unclassified sequences</taxon>
        <taxon>metagenomes</taxon>
        <taxon>ecological metagenomes</taxon>
    </lineage>
</organism>
<dbReference type="SUPFAM" id="SSF47598">
    <property type="entry name" value="Ribbon-helix-helix"/>
    <property type="match status" value="1"/>
</dbReference>
<proteinExistence type="predicted"/>
<dbReference type="InterPro" id="IPR010985">
    <property type="entry name" value="Ribbon_hlx_hlx"/>
</dbReference>
<evidence type="ECO:0008006" key="2">
    <source>
        <dbReference type="Google" id="ProtNLM"/>
    </source>
</evidence>
<sequence length="65" mass="7059">MGRDGANAKRVTTTLTLQRKSQLERVAEREGVTEAWLVRRAVEKYLDEIGAGSVLGTKGGEDARG</sequence>
<dbReference type="CDD" id="cd21631">
    <property type="entry name" value="RHH_CopG_NikR-like"/>
    <property type="match status" value="1"/>
</dbReference>